<comment type="caution">
    <text evidence="11">Lacks conserved residue(s) required for the propagation of feature annotation.</text>
</comment>
<keyword evidence="8 11" id="KW-0028">Amino-acid biosynthesis</keyword>
<accession>A0A8T7M377</accession>
<dbReference type="PANTHER" id="PTHR42945">
    <property type="entry name" value="HISTIDINE BIOSYNTHESIS BIFUNCTIONAL PROTEIN"/>
    <property type="match status" value="1"/>
</dbReference>
<gene>
    <name evidence="11 13" type="primary">hisI</name>
    <name evidence="13" type="ORF">HXX08_09680</name>
    <name evidence="14" type="ORF">OZ401_001280</name>
</gene>
<evidence type="ECO:0000256" key="7">
    <source>
        <dbReference type="ARBA" id="ARBA00022490"/>
    </source>
</evidence>
<evidence type="ECO:0000256" key="3">
    <source>
        <dbReference type="ARBA" id="ARBA00005169"/>
    </source>
</evidence>
<comment type="subunit">
    <text evidence="11">Homodimer.</text>
</comment>
<dbReference type="Proteomes" id="UP001431572">
    <property type="component" value="Chromosome 1"/>
</dbReference>
<evidence type="ECO:0000256" key="8">
    <source>
        <dbReference type="ARBA" id="ARBA00022605"/>
    </source>
</evidence>
<evidence type="ECO:0000256" key="2">
    <source>
        <dbReference type="ARBA" id="ARBA00001460"/>
    </source>
</evidence>
<proteinExistence type="inferred from homology"/>
<keyword evidence="9 11" id="KW-0378">Hydrolase</keyword>
<comment type="similarity">
    <text evidence="6">In the N-terminal section; belongs to the PRA-CH family.</text>
</comment>
<keyword evidence="11" id="KW-0479">Metal-binding</keyword>
<dbReference type="EMBL" id="JACATZ010000001">
    <property type="protein sequence ID" value="NWJ46136.1"/>
    <property type="molecule type" value="Genomic_DNA"/>
</dbReference>
<dbReference type="AlphaFoldDB" id="A0A8T7M377"/>
<evidence type="ECO:0000313" key="16">
    <source>
        <dbReference type="Proteomes" id="UP001431572"/>
    </source>
</evidence>
<comment type="function">
    <text evidence="11">Catalyzes the hydrolysis of the adenine ring of phosphoribosyl-AMP.</text>
</comment>
<dbReference type="NCBIfam" id="NF000768">
    <property type="entry name" value="PRK00051.1"/>
    <property type="match status" value="1"/>
</dbReference>
<reference evidence="14" key="2">
    <citation type="journal article" date="2024" name="Nature">
        <title>Anoxygenic phototroph of the Chloroflexota uses a type I reaction centre.</title>
        <authorList>
            <person name="Tsuji J.M."/>
            <person name="Shaw N.A."/>
            <person name="Nagashima S."/>
            <person name="Venkiteswaran J.J."/>
            <person name="Schiff S.L."/>
            <person name="Watanabe T."/>
            <person name="Fukui M."/>
            <person name="Hanada S."/>
            <person name="Tank M."/>
            <person name="Neufeld J.D."/>
        </authorList>
    </citation>
    <scope>NUCLEOTIDE SEQUENCE</scope>
    <source>
        <strain evidence="14">L227-S17</strain>
    </source>
</reference>
<comment type="pathway">
    <text evidence="4">Amino-acid biosynthesis; L-histidine biosynthesis; L-histidine from 5-phospho-alpha-D-ribose 1-diphosphate: step 2/9.</text>
</comment>
<comment type="cofactor">
    <cofactor evidence="11">
        <name>Zn(2+)</name>
        <dbReference type="ChEBI" id="CHEBI:29105"/>
    </cofactor>
    <text evidence="11">Binds 1 zinc ion per subunit.</text>
</comment>
<keyword evidence="16" id="KW-1185">Reference proteome</keyword>
<dbReference type="Gene3D" id="3.10.20.810">
    <property type="entry name" value="Phosphoribosyl-AMP cyclohydrolase"/>
    <property type="match status" value="1"/>
</dbReference>
<dbReference type="RefSeq" id="WP_341467398.1">
    <property type="nucleotide sequence ID" value="NZ_CP128399.1"/>
</dbReference>
<comment type="similarity">
    <text evidence="11">Belongs to the PRA-CH family.</text>
</comment>
<feature type="binding site" evidence="11">
    <location>
        <position position="115"/>
    </location>
    <ligand>
        <name>Zn(2+)</name>
        <dbReference type="ChEBI" id="CHEBI:29105"/>
        <note>ligand shared between dimeric partners</note>
    </ligand>
</feature>
<comment type="pathway">
    <text evidence="3 11">Amino-acid biosynthesis; L-histidine biosynthesis; L-histidine from 5-phospho-alpha-D-ribose 1-diphosphate: step 3/9.</text>
</comment>
<comment type="catalytic activity">
    <reaction evidence="1 11">
        <text>1-(5-phospho-beta-D-ribosyl)-5'-AMP + H2O = 1-(5-phospho-beta-D-ribosyl)-5-[(5-phospho-beta-D-ribosylamino)methylideneamino]imidazole-4-carboxamide</text>
        <dbReference type="Rhea" id="RHEA:20049"/>
        <dbReference type="ChEBI" id="CHEBI:15377"/>
        <dbReference type="ChEBI" id="CHEBI:58435"/>
        <dbReference type="ChEBI" id="CHEBI:59457"/>
        <dbReference type="EC" id="3.5.4.19"/>
    </reaction>
</comment>
<evidence type="ECO:0000256" key="10">
    <source>
        <dbReference type="ARBA" id="ARBA00023102"/>
    </source>
</evidence>
<dbReference type="InterPro" id="IPR038019">
    <property type="entry name" value="PRib_AMP_CycHydrolase_sf"/>
</dbReference>
<protein>
    <recommendedName>
        <fullName evidence="11">Phosphoribosyl-AMP cyclohydrolase</fullName>
        <shortName evidence="11">PRA-CH</shortName>
        <ecNumber evidence="11">3.5.4.19</ecNumber>
    </recommendedName>
</protein>
<dbReference type="SUPFAM" id="SSF141734">
    <property type="entry name" value="HisI-like"/>
    <property type="match status" value="1"/>
</dbReference>
<dbReference type="HAMAP" id="MF_01021">
    <property type="entry name" value="HisI"/>
    <property type="match status" value="1"/>
</dbReference>
<comment type="similarity">
    <text evidence="5">In the C-terminal section; belongs to the PRA-PH family.</text>
</comment>
<dbReference type="GO" id="GO:0004635">
    <property type="term" value="F:phosphoribosyl-AMP cyclohydrolase activity"/>
    <property type="evidence" value="ECO:0007669"/>
    <property type="project" value="UniProtKB-UniRule"/>
</dbReference>
<keyword evidence="11" id="KW-0862">Zinc</keyword>
<dbReference type="Proteomes" id="UP000521676">
    <property type="component" value="Unassembled WGS sequence"/>
</dbReference>
<dbReference type="FunFam" id="3.10.20.810:FF:000001">
    <property type="entry name" value="Histidine biosynthesis bifunctional protein HisIE"/>
    <property type="match status" value="1"/>
</dbReference>
<dbReference type="EMBL" id="CP128399">
    <property type="protein sequence ID" value="WJW65514.1"/>
    <property type="molecule type" value="Genomic_DNA"/>
</dbReference>
<dbReference type="InterPro" id="IPR026660">
    <property type="entry name" value="PRA-CH"/>
</dbReference>
<evidence type="ECO:0000313" key="13">
    <source>
        <dbReference type="EMBL" id="NWJ46136.1"/>
    </source>
</evidence>
<evidence type="ECO:0000256" key="1">
    <source>
        <dbReference type="ARBA" id="ARBA00000024"/>
    </source>
</evidence>
<comment type="catalytic activity">
    <reaction evidence="2">
        <text>1-(5-phospho-beta-D-ribosyl)-ATP + H2O = 1-(5-phospho-beta-D-ribosyl)-5'-AMP + diphosphate + H(+)</text>
        <dbReference type="Rhea" id="RHEA:22828"/>
        <dbReference type="ChEBI" id="CHEBI:15377"/>
        <dbReference type="ChEBI" id="CHEBI:15378"/>
        <dbReference type="ChEBI" id="CHEBI:33019"/>
        <dbReference type="ChEBI" id="CHEBI:59457"/>
        <dbReference type="ChEBI" id="CHEBI:73183"/>
        <dbReference type="EC" id="3.6.1.31"/>
    </reaction>
</comment>
<dbReference type="GO" id="GO:0000105">
    <property type="term" value="P:L-histidine biosynthetic process"/>
    <property type="evidence" value="ECO:0007669"/>
    <property type="project" value="UniProtKB-UniRule"/>
</dbReference>
<sequence length="128" mass="14286">MSKIALETLSAEGTETVSLDFGGDGQNLIPAIVQEADSGEVLLVAFMNREAFERTLQTGKAHFWSRSRHTLWLKGETSGQFLLVQEFFINCEENSLLLKVNLAGGIACHTGHKSCYYRRADWKPPQII</sequence>
<evidence type="ECO:0000313" key="15">
    <source>
        <dbReference type="Proteomes" id="UP000521676"/>
    </source>
</evidence>
<keyword evidence="10 11" id="KW-0368">Histidine biosynthesis</keyword>
<evidence type="ECO:0000313" key="14">
    <source>
        <dbReference type="EMBL" id="WJW65514.1"/>
    </source>
</evidence>
<comment type="subcellular location">
    <subcellularLocation>
        <location evidence="11">Cytoplasm</location>
    </subcellularLocation>
</comment>
<evidence type="ECO:0000256" key="5">
    <source>
        <dbReference type="ARBA" id="ARBA00007731"/>
    </source>
</evidence>
<reference evidence="13 15" key="1">
    <citation type="submission" date="2020-06" db="EMBL/GenBank/DDBJ databases">
        <title>Anoxygenic phototrophic Chloroflexota member uses a Type I reaction center.</title>
        <authorList>
            <person name="Tsuji J.M."/>
            <person name="Shaw N.A."/>
            <person name="Nagashima S."/>
            <person name="Venkiteswaran J."/>
            <person name="Schiff S.L."/>
            <person name="Hanada S."/>
            <person name="Tank M."/>
            <person name="Neufeld J.D."/>
        </authorList>
    </citation>
    <scope>NUCLEOTIDE SEQUENCE [LARGE SCALE GENOMIC DNA]</scope>
    <source>
        <strain evidence="13">L227-S17</strain>
    </source>
</reference>
<evidence type="ECO:0000256" key="4">
    <source>
        <dbReference type="ARBA" id="ARBA00005204"/>
    </source>
</evidence>
<dbReference type="GO" id="GO:0005737">
    <property type="term" value="C:cytoplasm"/>
    <property type="evidence" value="ECO:0007669"/>
    <property type="project" value="UniProtKB-SubCell"/>
</dbReference>
<evidence type="ECO:0000256" key="11">
    <source>
        <dbReference type="HAMAP-Rule" id="MF_01021"/>
    </source>
</evidence>
<name>A0A8T7M377_9CHLR</name>
<organism evidence="13 15">
    <name type="scientific">Candidatus Chlorohelix allophototropha</name>
    <dbReference type="NCBI Taxonomy" id="3003348"/>
    <lineage>
        <taxon>Bacteria</taxon>
        <taxon>Bacillati</taxon>
        <taxon>Chloroflexota</taxon>
        <taxon>Chloroflexia</taxon>
        <taxon>Candidatus Chloroheliales</taxon>
        <taxon>Candidatus Chloroheliaceae</taxon>
        <taxon>Candidatus Chlorohelix</taxon>
    </lineage>
</organism>
<dbReference type="PANTHER" id="PTHR42945:SF1">
    <property type="entry name" value="HISTIDINE BIOSYNTHESIS BIFUNCTIONAL PROTEIN HIS7"/>
    <property type="match status" value="1"/>
</dbReference>
<feature type="domain" description="Phosphoribosyl-AMP cyclohydrolase" evidence="12">
    <location>
        <begin position="44"/>
        <end position="117"/>
    </location>
</feature>
<dbReference type="InterPro" id="IPR002496">
    <property type="entry name" value="PRib_AMP_CycHydrolase_dom"/>
</dbReference>
<dbReference type="GO" id="GO:0004636">
    <property type="term" value="F:phosphoribosyl-ATP diphosphatase activity"/>
    <property type="evidence" value="ECO:0007669"/>
    <property type="project" value="UniProtKB-EC"/>
</dbReference>
<dbReference type="Pfam" id="PF01502">
    <property type="entry name" value="PRA-CH"/>
    <property type="match status" value="1"/>
</dbReference>
<dbReference type="EC" id="3.5.4.19" evidence="11"/>
<evidence type="ECO:0000256" key="9">
    <source>
        <dbReference type="ARBA" id="ARBA00022801"/>
    </source>
</evidence>
<feature type="binding site" evidence="11">
    <location>
        <position position="91"/>
    </location>
    <ligand>
        <name>Zn(2+)</name>
        <dbReference type="ChEBI" id="CHEBI:29105"/>
        <note>ligand shared between dimeric partners</note>
    </ligand>
</feature>
<evidence type="ECO:0000256" key="6">
    <source>
        <dbReference type="ARBA" id="ARBA00008299"/>
    </source>
</evidence>
<keyword evidence="7 11" id="KW-0963">Cytoplasm</keyword>
<feature type="binding site" evidence="11">
    <location>
        <position position="108"/>
    </location>
    <ligand>
        <name>Zn(2+)</name>
        <dbReference type="ChEBI" id="CHEBI:29105"/>
        <note>ligand shared between dimeric partners</note>
    </ligand>
</feature>
<dbReference type="GO" id="GO:0008270">
    <property type="term" value="F:zinc ion binding"/>
    <property type="evidence" value="ECO:0007669"/>
    <property type="project" value="UniProtKB-UniRule"/>
</dbReference>
<evidence type="ECO:0000259" key="12">
    <source>
        <dbReference type="Pfam" id="PF01502"/>
    </source>
</evidence>